<feature type="domain" description="GRF-type" evidence="6">
    <location>
        <begin position="21"/>
        <end position="65"/>
    </location>
</feature>
<dbReference type="PANTHER" id="PTHR33248">
    <property type="entry name" value="ZINC ION-BINDING PROTEIN"/>
    <property type="match status" value="1"/>
</dbReference>
<organism evidence="7 8">
    <name type="scientific">Morella rubra</name>
    <name type="common">Chinese bayberry</name>
    <dbReference type="NCBI Taxonomy" id="262757"/>
    <lineage>
        <taxon>Eukaryota</taxon>
        <taxon>Viridiplantae</taxon>
        <taxon>Streptophyta</taxon>
        <taxon>Embryophyta</taxon>
        <taxon>Tracheophyta</taxon>
        <taxon>Spermatophyta</taxon>
        <taxon>Magnoliopsida</taxon>
        <taxon>eudicotyledons</taxon>
        <taxon>Gunneridae</taxon>
        <taxon>Pentapetalae</taxon>
        <taxon>rosids</taxon>
        <taxon>fabids</taxon>
        <taxon>Fagales</taxon>
        <taxon>Myricaceae</taxon>
        <taxon>Morella</taxon>
    </lineage>
</organism>
<dbReference type="InterPro" id="IPR010666">
    <property type="entry name" value="Znf_GRF"/>
</dbReference>
<dbReference type="Pfam" id="PF06839">
    <property type="entry name" value="Zn_ribbon_GRF"/>
    <property type="match status" value="1"/>
</dbReference>
<dbReference type="EMBL" id="RXIC02000021">
    <property type="protein sequence ID" value="KAB1220659.1"/>
    <property type="molecule type" value="Genomic_DNA"/>
</dbReference>
<keyword evidence="5" id="KW-0812">Transmembrane</keyword>
<gene>
    <name evidence="7" type="ORF">CJ030_MR3G009391</name>
</gene>
<name>A0A6A1W5W1_9ROSI</name>
<keyword evidence="1" id="KW-0479">Metal-binding</keyword>
<accession>A0A6A1W5W1</accession>
<comment type="caution">
    <text evidence="7">The sequence shown here is derived from an EMBL/GenBank/DDBJ whole genome shotgun (WGS) entry which is preliminary data.</text>
</comment>
<dbReference type="Proteomes" id="UP000516437">
    <property type="component" value="Chromosome 3"/>
</dbReference>
<keyword evidence="5" id="KW-1133">Transmembrane helix</keyword>
<evidence type="ECO:0000313" key="8">
    <source>
        <dbReference type="Proteomes" id="UP000516437"/>
    </source>
</evidence>
<evidence type="ECO:0000313" key="7">
    <source>
        <dbReference type="EMBL" id="KAB1220659.1"/>
    </source>
</evidence>
<dbReference type="PROSITE" id="PS51999">
    <property type="entry name" value="ZF_GRF"/>
    <property type="match status" value="1"/>
</dbReference>
<protein>
    <recommendedName>
        <fullName evidence="6">GRF-type domain-containing protein</fullName>
    </recommendedName>
</protein>
<sequence length="128" mass="14689">MSSFSSSSARTDTRNCEAKVCRCGLKAVIKTSWTDLNPGRRFYGCALYGRQGQRQCGFFEWVDNETCPRGKEILPGLFKKLRIMEKELKSNKASKRAVIYLLLLSWVIIILLGLICLQLMAYRKNHLH</sequence>
<keyword evidence="2 4" id="KW-0863">Zinc-finger</keyword>
<evidence type="ECO:0000256" key="2">
    <source>
        <dbReference type="ARBA" id="ARBA00022771"/>
    </source>
</evidence>
<dbReference type="GO" id="GO:0008270">
    <property type="term" value="F:zinc ion binding"/>
    <property type="evidence" value="ECO:0007669"/>
    <property type="project" value="UniProtKB-KW"/>
</dbReference>
<evidence type="ECO:0000256" key="5">
    <source>
        <dbReference type="SAM" id="Phobius"/>
    </source>
</evidence>
<keyword evidence="3" id="KW-0862">Zinc</keyword>
<reference evidence="7 8" key="1">
    <citation type="journal article" date="2019" name="Plant Biotechnol. J.">
        <title>The red bayberry genome and genetic basis of sex determination.</title>
        <authorList>
            <person name="Jia H.M."/>
            <person name="Jia H.J."/>
            <person name="Cai Q.L."/>
            <person name="Wang Y."/>
            <person name="Zhao H.B."/>
            <person name="Yang W.F."/>
            <person name="Wang G.Y."/>
            <person name="Li Y.H."/>
            <person name="Zhan D.L."/>
            <person name="Shen Y.T."/>
            <person name="Niu Q.F."/>
            <person name="Chang L."/>
            <person name="Qiu J."/>
            <person name="Zhao L."/>
            <person name="Xie H.B."/>
            <person name="Fu W.Y."/>
            <person name="Jin J."/>
            <person name="Li X.W."/>
            <person name="Jiao Y."/>
            <person name="Zhou C.C."/>
            <person name="Tu T."/>
            <person name="Chai C.Y."/>
            <person name="Gao J.L."/>
            <person name="Fan L.J."/>
            <person name="van de Weg E."/>
            <person name="Wang J.Y."/>
            <person name="Gao Z.S."/>
        </authorList>
    </citation>
    <scope>NUCLEOTIDE SEQUENCE [LARGE SCALE GENOMIC DNA]</scope>
    <source>
        <tissue evidence="7">Leaves</tissue>
    </source>
</reference>
<proteinExistence type="predicted"/>
<dbReference type="AlphaFoldDB" id="A0A6A1W5W1"/>
<keyword evidence="8" id="KW-1185">Reference proteome</keyword>
<evidence type="ECO:0000259" key="6">
    <source>
        <dbReference type="PROSITE" id="PS51999"/>
    </source>
</evidence>
<keyword evidence="5" id="KW-0472">Membrane</keyword>
<dbReference type="OrthoDB" id="2822301at2759"/>
<evidence type="ECO:0000256" key="1">
    <source>
        <dbReference type="ARBA" id="ARBA00022723"/>
    </source>
</evidence>
<evidence type="ECO:0000256" key="3">
    <source>
        <dbReference type="ARBA" id="ARBA00022833"/>
    </source>
</evidence>
<evidence type="ECO:0000256" key="4">
    <source>
        <dbReference type="PROSITE-ProRule" id="PRU01343"/>
    </source>
</evidence>
<feature type="transmembrane region" description="Helical" evidence="5">
    <location>
        <begin position="98"/>
        <end position="122"/>
    </location>
</feature>